<protein>
    <submittedName>
        <fullName evidence="1">Lipase</fullName>
    </submittedName>
</protein>
<sequence length="134" mass="15284">MPRGIASNGEVSYSVTNLDSASTMLMAVYVYEEEALIKSGEFQNFDEGSPKDNMKRYGQESPPLYDLTSYSVPTTIFYGGHDNFIQETDIMWLSNQTHADELVYVPQFEHQDFVWGIDAVVHVYRHIVDTIFKG</sequence>
<proteinExistence type="predicted"/>
<accession>A0AAV4IMC5</accession>
<organism evidence="1 2">
    <name type="scientific">Elysia marginata</name>
    <dbReference type="NCBI Taxonomy" id="1093978"/>
    <lineage>
        <taxon>Eukaryota</taxon>
        <taxon>Metazoa</taxon>
        <taxon>Spiralia</taxon>
        <taxon>Lophotrochozoa</taxon>
        <taxon>Mollusca</taxon>
        <taxon>Gastropoda</taxon>
        <taxon>Heterobranchia</taxon>
        <taxon>Euthyneura</taxon>
        <taxon>Panpulmonata</taxon>
        <taxon>Sacoglossa</taxon>
        <taxon>Placobranchoidea</taxon>
        <taxon>Plakobranchidae</taxon>
        <taxon>Elysia</taxon>
    </lineage>
</organism>
<dbReference type="Proteomes" id="UP000762676">
    <property type="component" value="Unassembled WGS sequence"/>
</dbReference>
<gene>
    <name evidence="1" type="ORF">ElyMa_001338500</name>
</gene>
<dbReference type="EMBL" id="BMAT01002659">
    <property type="protein sequence ID" value="GFS11095.1"/>
    <property type="molecule type" value="Genomic_DNA"/>
</dbReference>
<dbReference type="AlphaFoldDB" id="A0AAV4IMC5"/>
<dbReference type="InterPro" id="IPR029058">
    <property type="entry name" value="AB_hydrolase_fold"/>
</dbReference>
<dbReference type="Gene3D" id="3.40.50.1820">
    <property type="entry name" value="alpha/beta hydrolase"/>
    <property type="match status" value="1"/>
</dbReference>
<comment type="caution">
    <text evidence="1">The sequence shown here is derived from an EMBL/GenBank/DDBJ whole genome shotgun (WGS) entry which is preliminary data.</text>
</comment>
<name>A0AAV4IMC5_9GAST</name>
<evidence type="ECO:0000313" key="2">
    <source>
        <dbReference type="Proteomes" id="UP000762676"/>
    </source>
</evidence>
<dbReference type="PANTHER" id="PTHR11005">
    <property type="entry name" value="LYSOSOMAL ACID LIPASE-RELATED"/>
    <property type="match status" value="1"/>
</dbReference>
<keyword evidence="2" id="KW-1185">Reference proteome</keyword>
<reference evidence="1 2" key="1">
    <citation type="journal article" date="2021" name="Elife">
        <title>Chloroplast acquisition without the gene transfer in kleptoplastic sea slugs, Plakobranchus ocellatus.</title>
        <authorList>
            <person name="Maeda T."/>
            <person name="Takahashi S."/>
            <person name="Yoshida T."/>
            <person name="Shimamura S."/>
            <person name="Takaki Y."/>
            <person name="Nagai Y."/>
            <person name="Toyoda A."/>
            <person name="Suzuki Y."/>
            <person name="Arimoto A."/>
            <person name="Ishii H."/>
            <person name="Satoh N."/>
            <person name="Nishiyama T."/>
            <person name="Hasebe M."/>
            <person name="Maruyama T."/>
            <person name="Minagawa J."/>
            <person name="Obokata J."/>
            <person name="Shigenobu S."/>
        </authorList>
    </citation>
    <scope>NUCLEOTIDE SEQUENCE [LARGE SCALE GENOMIC DNA]</scope>
</reference>
<evidence type="ECO:0000313" key="1">
    <source>
        <dbReference type="EMBL" id="GFS11095.1"/>
    </source>
</evidence>
<dbReference type="SUPFAM" id="SSF53474">
    <property type="entry name" value="alpha/beta-Hydrolases"/>
    <property type="match status" value="1"/>
</dbReference>